<dbReference type="Gene3D" id="2.60.120.10">
    <property type="entry name" value="Jelly Rolls"/>
    <property type="match status" value="1"/>
</dbReference>
<dbReference type="InterPro" id="IPR013096">
    <property type="entry name" value="Cupin_2"/>
</dbReference>
<dbReference type="PANTHER" id="PTHR46797">
    <property type="entry name" value="HTH-TYPE TRANSCRIPTIONAL REGULATOR"/>
    <property type="match status" value="1"/>
</dbReference>
<dbReference type="InterPro" id="IPR050807">
    <property type="entry name" value="TransReg_Diox_bact_type"/>
</dbReference>
<dbReference type="InterPro" id="IPR011051">
    <property type="entry name" value="RmlC_Cupin_sf"/>
</dbReference>
<dbReference type="EMBL" id="JAUSRG010000010">
    <property type="protein sequence ID" value="MDP9906183.1"/>
    <property type="molecule type" value="Genomic_DNA"/>
</dbReference>
<dbReference type="Gene3D" id="1.10.260.40">
    <property type="entry name" value="lambda repressor-like DNA-binding domains"/>
    <property type="match status" value="1"/>
</dbReference>
<reference evidence="3 5" key="1">
    <citation type="submission" date="2023-07" db="EMBL/GenBank/DDBJ databases">
        <title>Sorghum-associated microbial communities from plants grown in Nebraska, USA.</title>
        <authorList>
            <person name="Schachtman D."/>
        </authorList>
    </citation>
    <scope>NUCLEOTIDE SEQUENCE</scope>
    <source>
        <strain evidence="3">DS1006</strain>
        <strain evidence="4 5">DS1016</strain>
    </source>
</reference>
<dbReference type="Pfam" id="PF01381">
    <property type="entry name" value="HTH_3"/>
    <property type="match status" value="1"/>
</dbReference>
<dbReference type="CDD" id="cd02209">
    <property type="entry name" value="cupin_XRE_C"/>
    <property type="match status" value="1"/>
</dbReference>
<proteinExistence type="predicted"/>
<dbReference type="Proteomes" id="UP001242995">
    <property type="component" value="Unassembled WGS sequence"/>
</dbReference>
<organism evidence="3 6">
    <name type="scientific">Arthrobacter bambusae</name>
    <dbReference type="NCBI Taxonomy" id="1338426"/>
    <lineage>
        <taxon>Bacteria</taxon>
        <taxon>Bacillati</taxon>
        <taxon>Actinomycetota</taxon>
        <taxon>Actinomycetes</taxon>
        <taxon>Micrococcales</taxon>
        <taxon>Micrococcaceae</taxon>
        <taxon>Arthrobacter</taxon>
    </lineage>
</organism>
<dbReference type="SMART" id="SM00530">
    <property type="entry name" value="HTH_XRE"/>
    <property type="match status" value="1"/>
</dbReference>
<keyword evidence="5" id="KW-1185">Reference proteome</keyword>
<dbReference type="InterPro" id="IPR010982">
    <property type="entry name" value="Lambda_DNA-bd_dom_sf"/>
</dbReference>
<dbReference type="SUPFAM" id="SSF51182">
    <property type="entry name" value="RmlC-like cupins"/>
    <property type="match status" value="1"/>
</dbReference>
<dbReference type="PANTHER" id="PTHR46797:SF1">
    <property type="entry name" value="METHYLPHOSPHONATE SYNTHASE"/>
    <property type="match status" value="1"/>
</dbReference>
<gene>
    <name evidence="3" type="ORF">J2S90_003162</name>
    <name evidence="4" type="ORF">J2S93_003706</name>
</gene>
<comment type="caution">
    <text evidence="3">The sequence shown here is derived from an EMBL/GenBank/DDBJ whole genome shotgun (WGS) entry which is preliminary data.</text>
</comment>
<dbReference type="InterPro" id="IPR014710">
    <property type="entry name" value="RmlC-like_jellyroll"/>
</dbReference>
<dbReference type="AlphaFoldDB" id="A0AAW8DLJ8"/>
<dbReference type="CDD" id="cd00093">
    <property type="entry name" value="HTH_XRE"/>
    <property type="match status" value="1"/>
</dbReference>
<sequence>MSSRIRELRRSRGLTLGQVSKQTGLSVAMLSQVERGQSDPSLESLRRLAEALRIPLFDLFRTEGPEPVAVIRHDERRLVSTPHRHLTYSQVSRSGGKVEVLEGTLDPGAASSESPRTHISEECVLVLEGSLIVELEAIDYALDAGDSCHFDSALPHRFLNPHPEKARFIVSVTPPSN</sequence>
<dbReference type="PROSITE" id="PS50943">
    <property type="entry name" value="HTH_CROC1"/>
    <property type="match status" value="1"/>
</dbReference>
<dbReference type="SUPFAM" id="SSF47413">
    <property type="entry name" value="lambda repressor-like DNA-binding domains"/>
    <property type="match status" value="1"/>
</dbReference>
<evidence type="ECO:0000313" key="3">
    <source>
        <dbReference type="EMBL" id="MDP9906183.1"/>
    </source>
</evidence>
<dbReference type="RefSeq" id="WP_306962535.1">
    <property type="nucleotide sequence ID" value="NZ_JAUSRG010000010.1"/>
</dbReference>
<dbReference type="GO" id="GO:0003700">
    <property type="term" value="F:DNA-binding transcription factor activity"/>
    <property type="evidence" value="ECO:0007669"/>
    <property type="project" value="TreeGrafter"/>
</dbReference>
<accession>A0AAW8DLJ8</accession>
<keyword evidence="1" id="KW-0238">DNA-binding</keyword>
<evidence type="ECO:0000313" key="6">
    <source>
        <dbReference type="Proteomes" id="UP001242995"/>
    </source>
</evidence>
<dbReference type="InterPro" id="IPR001387">
    <property type="entry name" value="Cro/C1-type_HTH"/>
</dbReference>
<dbReference type="EMBL" id="JAUSTF010000010">
    <property type="protein sequence ID" value="MDQ0182259.1"/>
    <property type="molecule type" value="Genomic_DNA"/>
</dbReference>
<protein>
    <submittedName>
        <fullName evidence="3">Transcriptional regulator with XRE-family HTH domain</fullName>
    </submittedName>
</protein>
<dbReference type="GO" id="GO:0005829">
    <property type="term" value="C:cytosol"/>
    <property type="evidence" value="ECO:0007669"/>
    <property type="project" value="TreeGrafter"/>
</dbReference>
<evidence type="ECO:0000259" key="2">
    <source>
        <dbReference type="PROSITE" id="PS50943"/>
    </source>
</evidence>
<feature type="domain" description="HTH cro/C1-type" evidence="2">
    <location>
        <begin position="5"/>
        <end position="59"/>
    </location>
</feature>
<evidence type="ECO:0000313" key="4">
    <source>
        <dbReference type="EMBL" id="MDQ0182259.1"/>
    </source>
</evidence>
<dbReference type="Pfam" id="PF07883">
    <property type="entry name" value="Cupin_2"/>
    <property type="match status" value="1"/>
</dbReference>
<evidence type="ECO:0000313" key="5">
    <source>
        <dbReference type="Proteomes" id="UP001230951"/>
    </source>
</evidence>
<evidence type="ECO:0000256" key="1">
    <source>
        <dbReference type="ARBA" id="ARBA00023125"/>
    </source>
</evidence>
<dbReference type="GO" id="GO:0003677">
    <property type="term" value="F:DNA binding"/>
    <property type="evidence" value="ECO:0007669"/>
    <property type="project" value="UniProtKB-KW"/>
</dbReference>
<name>A0AAW8DLJ8_9MICC</name>
<dbReference type="Proteomes" id="UP001230951">
    <property type="component" value="Unassembled WGS sequence"/>
</dbReference>